<name>A0AA36EX83_OCTVU</name>
<dbReference type="AlphaFoldDB" id="A0AA36EX83"/>
<keyword evidence="2" id="KW-1185">Reference proteome</keyword>
<reference evidence="1" key="1">
    <citation type="submission" date="2023-08" db="EMBL/GenBank/DDBJ databases">
        <authorList>
            <person name="Alioto T."/>
            <person name="Alioto T."/>
            <person name="Gomez Garrido J."/>
        </authorList>
    </citation>
    <scope>NUCLEOTIDE SEQUENCE</scope>
</reference>
<evidence type="ECO:0000313" key="1">
    <source>
        <dbReference type="EMBL" id="CAI9716674.1"/>
    </source>
</evidence>
<dbReference type="EMBL" id="OX597814">
    <property type="protein sequence ID" value="CAI9716674.1"/>
    <property type="molecule type" value="Genomic_DNA"/>
</dbReference>
<dbReference type="Proteomes" id="UP001162480">
    <property type="component" value="Chromosome 1"/>
</dbReference>
<sequence length="231" mass="27026">MTTSTTAAATTTTSINTQTIESSSDLTQFFNTEQNQENESEKQTLNSTYYLEHLKRTPLYGLDSRVYEKMKFIHKPVSKYRLHTDDLAPVNEIGRIEECSDTESIRTEDFESRFLELLVSPNFEDKDLDSTKKTEKVTNKIDVGNEELAQNFSAESSLKLENENEELCYMKFKKDLEERHLQKNMEETCLTTMLNEVFITARFNSLHVLQEILTLKQQMKMACFQYWNINY</sequence>
<accession>A0AA36EX83</accession>
<organism evidence="1 2">
    <name type="scientific">Octopus vulgaris</name>
    <name type="common">Common octopus</name>
    <dbReference type="NCBI Taxonomy" id="6645"/>
    <lineage>
        <taxon>Eukaryota</taxon>
        <taxon>Metazoa</taxon>
        <taxon>Spiralia</taxon>
        <taxon>Lophotrochozoa</taxon>
        <taxon>Mollusca</taxon>
        <taxon>Cephalopoda</taxon>
        <taxon>Coleoidea</taxon>
        <taxon>Octopodiformes</taxon>
        <taxon>Octopoda</taxon>
        <taxon>Incirrata</taxon>
        <taxon>Octopodidae</taxon>
        <taxon>Octopus</taxon>
    </lineage>
</organism>
<gene>
    <name evidence="1" type="ORF">OCTVUL_1B013012</name>
</gene>
<proteinExistence type="predicted"/>
<protein>
    <submittedName>
        <fullName evidence="1">Uncharacterized protein</fullName>
    </submittedName>
</protein>
<evidence type="ECO:0000313" key="2">
    <source>
        <dbReference type="Proteomes" id="UP001162480"/>
    </source>
</evidence>